<dbReference type="PANTHER" id="PTHR33392">
    <property type="entry name" value="POLYISOPRENYL-TEICHOIC ACID--PEPTIDOGLYCAN TEICHOIC ACID TRANSFERASE TAGU"/>
    <property type="match status" value="1"/>
</dbReference>
<feature type="region of interest" description="Disordered" evidence="2">
    <location>
        <begin position="300"/>
        <end position="350"/>
    </location>
</feature>
<accession>A0A6J4T3Z2</accession>
<dbReference type="NCBIfam" id="TIGR00350">
    <property type="entry name" value="lytR_cpsA_psr"/>
    <property type="match status" value="1"/>
</dbReference>
<dbReference type="Pfam" id="PF03816">
    <property type="entry name" value="LytR_cpsA_psr"/>
    <property type="match status" value="1"/>
</dbReference>
<comment type="similarity">
    <text evidence="1">Belongs to the LytR/CpsA/Psr (LCP) family.</text>
</comment>
<dbReference type="EMBL" id="CADCVV010000164">
    <property type="protein sequence ID" value="CAA9512504.1"/>
    <property type="molecule type" value="Genomic_DNA"/>
</dbReference>
<feature type="compositionally biased region" description="Basic and acidic residues" evidence="2">
    <location>
        <begin position="306"/>
        <end position="318"/>
    </location>
</feature>
<feature type="domain" description="Cell envelope-related transcriptional attenuator" evidence="4">
    <location>
        <begin position="78"/>
        <end position="226"/>
    </location>
</feature>
<proteinExistence type="inferred from homology"/>
<evidence type="ECO:0000256" key="2">
    <source>
        <dbReference type="SAM" id="MobiDB-lite"/>
    </source>
</evidence>
<evidence type="ECO:0000256" key="3">
    <source>
        <dbReference type="SAM" id="SignalP"/>
    </source>
</evidence>
<organism evidence="5">
    <name type="scientific">uncultured Solirubrobacterales bacterium</name>
    <dbReference type="NCBI Taxonomy" id="768556"/>
    <lineage>
        <taxon>Bacteria</taxon>
        <taxon>Bacillati</taxon>
        <taxon>Actinomycetota</taxon>
        <taxon>Thermoleophilia</taxon>
        <taxon>Solirubrobacterales</taxon>
        <taxon>environmental samples</taxon>
    </lineage>
</organism>
<evidence type="ECO:0000256" key="1">
    <source>
        <dbReference type="ARBA" id="ARBA00006068"/>
    </source>
</evidence>
<feature type="chain" id="PRO_5027034237" description="Cell envelope-related transcriptional attenuator domain-containing protein" evidence="3">
    <location>
        <begin position="23"/>
        <end position="475"/>
    </location>
</feature>
<dbReference type="PANTHER" id="PTHR33392:SF6">
    <property type="entry name" value="POLYISOPRENYL-TEICHOIC ACID--PEPTIDOGLYCAN TEICHOIC ACID TRANSFERASE TAGU"/>
    <property type="match status" value="1"/>
</dbReference>
<dbReference type="InterPro" id="IPR050922">
    <property type="entry name" value="LytR/CpsA/Psr_CW_biosynth"/>
</dbReference>
<dbReference type="AlphaFoldDB" id="A0A6J4T3Z2"/>
<keyword evidence="3" id="KW-0732">Signal</keyword>
<feature type="signal peptide" evidence="3">
    <location>
        <begin position="1"/>
        <end position="22"/>
    </location>
</feature>
<dbReference type="InterPro" id="IPR004474">
    <property type="entry name" value="LytR_CpsA_psr"/>
</dbReference>
<reference evidence="5" key="1">
    <citation type="submission" date="2020-02" db="EMBL/GenBank/DDBJ databases">
        <authorList>
            <person name="Meier V. D."/>
        </authorList>
    </citation>
    <scope>NUCLEOTIDE SEQUENCE</scope>
    <source>
        <strain evidence="5">AVDCRST_MAG17</strain>
    </source>
</reference>
<sequence length="475" mass="52733">MWRRLLIGTVMIVLASATATTAAGFREIDRVVTAFRDGQILDLGQSLAEAESGEPQTVMLIGSDERPRNDINYEKESRSDTIILIRLDPARGATSILSLPRDLKVTVPGVGTRKLNAAYEQGGPKLALETVKRLTGLRINHVVNVDFKGFKRGLNAIDCVYVDIDRRYFNDNSGYEASYETIDVPQGYQRVCGEDALDYVRYRHDDNDLVRAARQQEFLRQAKQQVSVGDLISDRRRLIEIFGRYTSSDIRSRAEVVRLVKLAASSAGRPVAEVHFKGEIGASYVTASSAAIKDLTQEFLGSEATKGPRGEARSDRQPGRGRRSSRRGERPVPVEEAGAEGRVQGEGARRGGSRIPVYYPTLRAPGSLFLGQPRVYGLDAPGGRVYSSYRMTLKDDEIGQYYGIQGTAWKDAPILSGPAEQERRGGRTFEVFKDGDRVRLVAWRTPQAVYWVSNTLLQTLSERQMLAIAESTRPL</sequence>
<evidence type="ECO:0000313" key="5">
    <source>
        <dbReference type="EMBL" id="CAA9512504.1"/>
    </source>
</evidence>
<dbReference type="Gene3D" id="3.40.630.190">
    <property type="entry name" value="LCP protein"/>
    <property type="match status" value="1"/>
</dbReference>
<protein>
    <recommendedName>
        <fullName evidence="4">Cell envelope-related transcriptional attenuator domain-containing protein</fullName>
    </recommendedName>
</protein>
<name>A0A6J4T3Z2_9ACTN</name>
<gene>
    <name evidence="5" type="ORF">AVDCRST_MAG17-2083</name>
</gene>
<evidence type="ECO:0000259" key="4">
    <source>
        <dbReference type="Pfam" id="PF03816"/>
    </source>
</evidence>